<dbReference type="SMART" id="SM00342">
    <property type="entry name" value="HTH_ARAC"/>
    <property type="match status" value="1"/>
</dbReference>
<keyword evidence="6" id="KW-1185">Reference proteome</keyword>
<keyword evidence="2 5" id="KW-0238">DNA-binding</keyword>
<dbReference type="PROSITE" id="PS01124">
    <property type="entry name" value="HTH_ARAC_FAMILY_2"/>
    <property type="match status" value="1"/>
</dbReference>
<keyword evidence="3" id="KW-0804">Transcription</keyword>
<dbReference type="Proteomes" id="UP000575898">
    <property type="component" value="Unassembled WGS sequence"/>
</dbReference>
<dbReference type="PANTHER" id="PTHR47894:SF1">
    <property type="entry name" value="HTH-TYPE TRANSCRIPTIONAL REGULATOR VQSM"/>
    <property type="match status" value="1"/>
</dbReference>
<evidence type="ECO:0000313" key="6">
    <source>
        <dbReference type="Proteomes" id="UP000575898"/>
    </source>
</evidence>
<dbReference type="InterPro" id="IPR018060">
    <property type="entry name" value="HTH_AraC"/>
</dbReference>
<dbReference type="GO" id="GO:0005829">
    <property type="term" value="C:cytosol"/>
    <property type="evidence" value="ECO:0007669"/>
    <property type="project" value="TreeGrafter"/>
</dbReference>
<comment type="caution">
    <text evidence="5">The sequence shown here is derived from an EMBL/GenBank/DDBJ whole genome shotgun (WGS) entry which is preliminary data.</text>
</comment>
<dbReference type="EMBL" id="JACHHY010000004">
    <property type="protein sequence ID" value="MBB5017561.1"/>
    <property type="molecule type" value="Genomic_DNA"/>
</dbReference>
<dbReference type="SUPFAM" id="SSF46689">
    <property type="entry name" value="Homeodomain-like"/>
    <property type="match status" value="1"/>
</dbReference>
<dbReference type="PANTHER" id="PTHR47894">
    <property type="entry name" value="HTH-TYPE TRANSCRIPTIONAL REGULATOR GADX"/>
    <property type="match status" value="1"/>
</dbReference>
<organism evidence="5 6">
    <name type="scientific">Chitinivorax tropicus</name>
    <dbReference type="NCBI Taxonomy" id="714531"/>
    <lineage>
        <taxon>Bacteria</taxon>
        <taxon>Pseudomonadati</taxon>
        <taxon>Pseudomonadota</taxon>
        <taxon>Betaproteobacteria</taxon>
        <taxon>Chitinivorax</taxon>
    </lineage>
</organism>
<name>A0A840MQP2_9PROT</name>
<proteinExistence type="predicted"/>
<feature type="domain" description="HTH araC/xylS-type" evidence="4">
    <location>
        <begin position="258"/>
        <end position="356"/>
    </location>
</feature>
<gene>
    <name evidence="5" type="ORF">HNQ59_000830</name>
</gene>
<dbReference type="Pfam" id="PF12625">
    <property type="entry name" value="Arabinose_bd"/>
    <property type="match status" value="1"/>
</dbReference>
<evidence type="ECO:0000256" key="1">
    <source>
        <dbReference type="ARBA" id="ARBA00023015"/>
    </source>
</evidence>
<dbReference type="Gene3D" id="1.10.10.60">
    <property type="entry name" value="Homeodomain-like"/>
    <property type="match status" value="1"/>
</dbReference>
<dbReference type="Pfam" id="PF12833">
    <property type="entry name" value="HTH_18"/>
    <property type="match status" value="1"/>
</dbReference>
<evidence type="ECO:0000313" key="5">
    <source>
        <dbReference type="EMBL" id="MBB5017561.1"/>
    </source>
</evidence>
<evidence type="ECO:0000256" key="2">
    <source>
        <dbReference type="ARBA" id="ARBA00023125"/>
    </source>
</evidence>
<evidence type="ECO:0000256" key="3">
    <source>
        <dbReference type="ARBA" id="ARBA00023163"/>
    </source>
</evidence>
<dbReference type="RefSeq" id="WP_246490839.1">
    <property type="nucleotide sequence ID" value="NZ_JACHHY010000004.1"/>
</dbReference>
<dbReference type="GO" id="GO:0000976">
    <property type="term" value="F:transcription cis-regulatory region binding"/>
    <property type="evidence" value="ECO:0007669"/>
    <property type="project" value="TreeGrafter"/>
</dbReference>
<sequence length="359" mass="39580">MTLLSAPDGASPLSPMPIPPASQARVVGAYLQVSLDVAQRHGIALSDLAVAAGLPADALTPTPEQLPVLDYLRVLNAAASLSHDAWFGVHVGEAMRLANYAVYGMIILSCRTFGEAIAQVMRYEALAHDLGRTGLRIDGAVAEYIWYSPWLEALPCRHMPESVMVGIKVFVDWMAGRAMPVESVHFAHAKPDHADELQRIFCCPMVFDASEYKARFPAAVLNWPVPHAEPSLFPVLVQHAEQLLQARAQAYQTPEIVSRVREAIVHSLAQDKARLNLIATGLGMTVRTLQRKLKDADSSFQQVLDHTRCDLAKHYLRETDLSLTDIAFLLGYQEQSSFNHAFKEWLGVNPGAWRGSQQP</sequence>
<evidence type="ECO:0000259" key="4">
    <source>
        <dbReference type="PROSITE" id="PS01124"/>
    </source>
</evidence>
<reference evidence="5 6" key="1">
    <citation type="submission" date="2020-08" db="EMBL/GenBank/DDBJ databases">
        <title>Genomic Encyclopedia of Type Strains, Phase IV (KMG-IV): sequencing the most valuable type-strain genomes for metagenomic binning, comparative biology and taxonomic classification.</title>
        <authorList>
            <person name="Goeker M."/>
        </authorList>
    </citation>
    <scope>NUCLEOTIDE SEQUENCE [LARGE SCALE GENOMIC DNA]</scope>
    <source>
        <strain evidence="5 6">DSM 27165</strain>
    </source>
</reference>
<keyword evidence="1" id="KW-0805">Transcription regulation</keyword>
<accession>A0A840MQP2</accession>
<dbReference type="InterPro" id="IPR032687">
    <property type="entry name" value="AraC-type_N"/>
</dbReference>
<dbReference type="GO" id="GO:0003700">
    <property type="term" value="F:DNA-binding transcription factor activity"/>
    <property type="evidence" value="ECO:0007669"/>
    <property type="project" value="InterPro"/>
</dbReference>
<protein>
    <submittedName>
        <fullName evidence="5">AraC-like DNA-binding protein</fullName>
    </submittedName>
</protein>
<dbReference type="InterPro" id="IPR009057">
    <property type="entry name" value="Homeodomain-like_sf"/>
</dbReference>
<dbReference type="AlphaFoldDB" id="A0A840MQP2"/>